<sequence length="42" mass="4543">MNSIALNSDFLFSRAGKAQMSMAMVFSAVAIFHSLLLLVVPN</sequence>
<accession>A0A075MHD3</accession>
<keyword evidence="1" id="KW-0614">Plasmid</keyword>
<name>A0A075MHD3_ECOLX</name>
<evidence type="ECO:0000313" key="1">
    <source>
        <dbReference type="EMBL" id="AIF78631.1"/>
    </source>
</evidence>
<geneLocation type="plasmid" evidence="1">
    <name>pC59-153</name>
</geneLocation>
<reference evidence="1" key="1">
    <citation type="journal article" date="2014" name="J. Antimicrob. Chemother.">
        <title>Nucleotide sequences of 16 transmissible plasmids identified in nine multidrug-resistant Escherichia coli isolates expressing an ESBL phenotype isolated from food-producing animals and healthy humans.</title>
        <authorList>
            <person name="Wang J."/>
            <person name="Stephan R."/>
            <person name="Power K."/>
            <person name="Yan Q."/>
            <person name="Hachler H."/>
            <person name="Fanning S."/>
        </authorList>
    </citation>
    <scope>NUCLEOTIDE SEQUENCE</scope>
    <source>
        <strain evidence="1">Chicken-59</strain>
        <plasmid evidence="1">pC59-153</plasmid>
    </source>
</reference>
<protein>
    <submittedName>
        <fullName evidence="1">Uncharacterized protein</fullName>
    </submittedName>
</protein>
<proteinExistence type="predicted"/>
<organism evidence="1">
    <name type="scientific">Escherichia coli</name>
    <dbReference type="NCBI Taxonomy" id="562"/>
    <lineage>
        <taxon>Bacteria</taxon>
        <taxon>Pseudomonadati</taxon>
        <taxon>Pseudomonadota</taxon>
        <taxon>Gammaproteobacteria</taxon>
        <taxon>Enterobacterales</taxon>
        <taxon>Enterobacteriaceae</taxon>
        <taxon>Escherichia</taxon>
    </lineage>
</organism>
<dbReference type="EMBL" id="KJ484636">
    <property type="protein sequence ID" value="AIF78631.1"/>
    <property type="molecule type" value="Genomic_DNA"/>
</dbReference>
<dbReference type="AlphaFoldDB" id="A0A075MHD3"/>